<dbReference type="NCBIfam" id="TIGR00731">
    <property type="entry name" value="bL25_bact_ctc"/>
    <property type="match status" value="1"/>
</dbReference>
<organism evidence="9 10">
    <name type="scientific">Candidatus Roizmanbacteria bacterium RIFCSPLOWO2_01_FULL_40_42</name>
    <dbReference type="NCBI Taxonomy" id="1802066"/>
    <lineage>
        <taxon>Bacteria</taxon>
        <taxon>Candidatus Roizmaniibacteriota</taxon>
    </lineage>
</organism>
<evidence type="ECO:0000256" key="2">
    <source>
        <dbReference type="ARBA" id="ARBA00022884"/>
    </source>
</evidence>
<dbReference type="Gene3D" id="2.40.240.10">
    <property type="entry name" value="Ribosomal Protein L25, Chain P"/>
    <property type="match status" value="1"/>
</dbReference>
<dbReference type="PANTHER" id="PTHR33284:SF1">
    <property type="entry name" value="RIBOSOMAL PROTEIN L25_GLN-TRNA SYNTHETASE, ANTI-CODON-BINDING DOMAIN-CONTAINING PROTEIN"/>
    <property type="match status" value="1"/>
</dbReference>
<sequence>MAAQSKHTAVKLHLDAEARTLFGKKLKKFRHQGKVPANVFGPKFKSQSVTVELKDFSKTYRVAEETGIIYLKVGKEEIPVLVRDVQRHPVNNKLLHVDFRKVDLTQKIETEVPVKVVGESEAVTQKSGVLLTLSNIVRVEALPAEIPHEVEVDIAALKEIGNEIKVSDLPKSDKYTVKEEADKVLVSVIAHKEESLVAETAVAEPEVITEAVKEGEEGAAPETEVAEGKDAKQAAPAEKGDKGEKKEKQPEAKPPAGKKE</sequence>
<keyword evidence="2 5" id="KW-0694">RNA-binding</keyword>
<comment type="caution">
    <text evidence="9">The sequence shown here is derived from an EMBL/GenBank/DDBJ whole genome shotgun (WGS) entry which is preliminary data.</text>
</comment>
<evidence type="ECO:0000259" key="7">
    <source>
        <dbReference type="Pfam" id="PF01386"/>
    </source>
</evidence>
<evidence type="ECO:0000313" key="10">
    <source>
        <dbReference type="Proteomes" id="UP000178558"/>
    </source>
</evidence>
<comment type="subunit">
    <text evidence="5">Part of the 50S ribosomal subunit; part of the 5S rRNA/L5/L18/L25 subcomplex. Contacts the 5S rRNA. Binds to the 5S rRNA independently of L5 and L18.</text>
</comment>
<keyword evidence="1 5" id="KW-0699">rRNA-binding</keyword>
<dbReference type="InterPro" id="IPR001021">
    <property type="entry name" value="Ribosomal_bL25_long"/>
</dbReference>
<evidence type="ECO:0000256" key="3">
    <source>
        <dbReference type="ARBA" id="ARBA00022980"/>
    </source>
</evidence>
<dbReference type="EMBL" id="MGAQ01000014">
    <property type="protein sequence ID" value="OGK50676.1"/>
    <property type="molecule type" value="Genomic_DNA"/>
</dbReference>
<feature type="compositionally biased region" description="Basic and acidic residues" evidence="6">
    <location>
        <begin position="226"/>
        <end position="260"/>
    </location>
</feature>
<keyword evidence="3 5" id="KW-0689">Ribosomal protein</keyword>
<dbReference type="SUPFAM" id="SSF50715">
    <property type="entry name" value="Ribosomal protein L25-like"/>
    <property type="match status" value="1"/>
</dbReference>
<dbReference type="InterPro" id="IPR020057">
    <property type="entry name" value="Ribosomal_bL25_b-dom"/>
</dbReference>
<gene>
    <name evidence="5" type="primary">rplY</name>
    <name evidence="5" type="synonym">ctc</name>
    <name evidence="9" type="ORF">A3B50_00670</name>
</gene>
<protein>
    <recommendedName>
        <fullName evidence="5">Large ribosomal subunit protein bL25</fullName>
    </recommendedName>
    <alternativeName>
        <fullName evidence="5">General stress protein CTC</fullName>
    </alternativeName>
</protein>
<dbReference type="Proteomes" id="UP000178558">
    <property type="component" value="Unassembled WGS sequence"/>
</dbReference>
<dbReference type="Pfam" id="PF14693">
    <property type="entry name" value="Ribosomal_TL5_C"/>
    <property type="match status" value="1"/>
</dbReference>
<feature type="domain" description="Large ribosomal subunit protein bL25 L25" evidence="7">
    <location>
        <begin position="14"/>
        <end position="99"/>
    </location>
</feature>
<dbReference type="InterPro" id="IPR029751">
    <property type="entry name" value="Ribosomal_L25_dom"/>
</dbReference>
<dbReference type="CDD" id="cd00495">
    <property type="entry name" value="Ribosomal_L25_TL5_CTC"/>
    <property type="match status" value="1"/>
</dbReference>
<evidence type="ECO:0000313" key="9">
    <source>
        <dbReference type="EMBL" id="OGK50676.1"/>
    </source>
</evidence>
<comment type="similarity">
    <text evidence="5">Belongs to the bacterial ribosomal protein bL25 family. CTC subfamily.</text>
</comment>
<dbReference type="GO" id="GO:0022625">
    <property type="term" value="C:cytosolic large ribosomal subunit"/>
    <property type="evidence" value="ECO:0007669"/>
    <property type="project" value="TreeGrafter"/>
</dbReference>
<dbReference type="InterPro" id="IPR020930">
    <property type="entry name" value="Ribosomal_uL5_bac-type"/>
</dbReference>
<dbReference type="Gene3D" id="2.170.120.20">
    <property type="entry name" value="Ribosomal protein L25, beta domain"/>
    <property type="match status" value="1"/>
</dbReference>
<dbReference type="InterPro" id="IPR020056">
    <property type="entry name" value="Rbsml_bL25/Gln-tRNA_synth_N"/>
</dbReference>
<comment type="function">
    <text evidence="5">This is one of the proteins that binds to the 5S RNA in the ribosome where it forms part of the central protuberance.</text>
</comment>
<dbReference type="InterPro" id="IPR011035">
    <property type="entry name" value="Ribosomal_bL25/Gln-tRNA_synth"/>
</dbReference>
<dbReference type="GO" id="GO:0003735">
    <property type="term" value="F:structural constituent of ribosome"/>
    <property type="evidence" value="ECO:0007669"/>
    <property type="project" value="InterPro"/>
</dbReference>
<proteinExistence type="inferred from homology"/>
<feature type="domain" description="Large ribosomal subunit protein bL25 beta" evidence="8">
    <location>
        <begin position="107"/>
        <end position="191"/>
    </location>
</feature>
<evidence type="ECO:0000259" key="8">
    <source>
        <dbReference type="Pfam" id="PF14693"/>
    </source>
</evidence>
<dbReference type="GO" id="GO:0008097">
    <property type="term" value="F:5S rRNA binding"/>
    <property type="evidence" value="ECO:0007669"/>
    <property type="project" value="InterPro"/>
</dbReference>
<dbReference type="Pfam" id="PF01386">
    <property type="entry name" value="Ribosomal_L25p"/>
    <property type="match status" value="1"/>
</dbReference>
<evidence type="ECO:0000256" key="4">
    <source>
        <dbReference type="ARBA" id="ARBA00023274"/>
    </source>
</evidence>
<feature type="region of interest" description="Disordered" evidence="6">
    <location>
        <begin position="211"/>
        <end position="260"/>
    </location>
</feature>
<reference evidence="9 10" key="1">
    <citation type="journal article" date="2016" name="Nat. Commun.">
        <title>Thousands of microbial genomes shed light on interconnected biogeochemical processes in an aquifer system.</title>
        <authorList>
            <person name="Anantharaman K."/>
            <person name="Brown C.T."/>
            <person name="Hug L.A."/>
            <person name="Sharon I."/>
            <person name="Castelle C.J."/>
            <person name="Probst A.J."/>
            <person name="Thomas B.C."/>
            <person name="Singh A."/>
            <person name="Wilkins M.J."/>
            <person name="Karaoz U."/>
            <person name="Brodie E.L."/>
            <person name="Williams K.H."/>
            <person name="Hubbard S.S."/>
            <person name="Banfield J.F."/>
        </authorList>
    </citation>
    <scope>NUCLEOTIDE SEQUENCE [LARGE SCALE GENOMIC DNA]</scope>
</reference>
<keyword evidence="4 5" id="KW-0687">Ribonucleoprotein</keyword>
<dbReference type="HAMAP" id="MF_01334">
    <property type="entry name" value="Ribosomal_bL25_CTC"/>
    <property type="match status" value="1"/>
</dbReference>
<dbReference type="GO" id="GO:0006412">
    <property type="term" value="P:translation"/>
    <property type="evidence" value="ECO:0007669"/>
    <property type="project" value="UniProtKB-UniRule"/>
</dbReference>
<name>A0A1F7J507_9BACT</name>
<evidence type="ECO:0000256" key="6">
    <source>
        <dbReference type="SAM" id="MobiDB-lite"/>
    </source>
</evidence>
<dbReference type="AlphaFoldDB" id="A0A1F7J507"/>
<dbReference type="PANTHER" id="PTHR33284">
    <property type="entry name" value="RIBOSOMAL PROTEIN L25/GLN-TRNA SYNTHETASE, ANTI-CODON-BINDING DOMAIN-CONTAINING PROTEIN"/>
    <property type="match status" value="1"/>
</dbReference>
<dbReference type="InterPro" id="IPR037121">
    <property type="entry name" value="Ribosomal_bL25_C"/>
</dbReference>
<evidence type="ECO:0000256" key="5">
    <source>
        <dbReference type="HAMAP-Rule" id="MF_01334"/>
    </source>
</evidence>
<evidence type="ECO:0000256" key="1">
    <source>
        <dbReference type="ARBA" id="ARBA00022730"/>
    </source>
</evidence>
<accession>A0A1F7J507</accession>